<dbReference type="EMBL" id="KZ857423">
    <property type="protein sequence ID" value="RDX46838.1"/>
    <property type="molecule type" value="Genomic_DNA"/>
</dbReference>
<dbReference type="Proteomes" id="UP000256964">
    <property type="component" value="Unassembled WGS sequence"/>
</dbReference>
<name>A0A371D2Q3_9APHY</name>
<evidence type="ECO:0000256" key="1">
    <source>
        <dbReference type="SAM" id="MobiDB-lite"/>
    </source>
</evidence>
<feature type="compositionally biased region" description="Polar residues" evidence="1">
    <location>
        <begin position="72"/>
        <end position="88"/>
    </location>
</feature>
<keyword evidence="3" id="KW-1185">Reference proteome</keyword>
<sequence length="205" mass="22423">MARLRSRLPVSLSGNFAHQPMSPTMRHRHGARPAAATGDARVLRATGRGPPAWTPRTLRDRRVPARDPATPSYASANQHQTRTQPAGQFSSSSTFPPRFPYPASFTWRCVSRGSPRFVKRSCFKVLASWQCGTTYVCTTYSRVSRTFARLHDGPPLAKPRCKSSRNLACAPRAPLGSSAGSSVPHVRHGSAGSYLVEIQLEAPEQ</sequence>
<reference evidence="2 3" key="1">
    <citation type="journal article" date="2018" name="Biotechnol. Biofuels">
        <title>Integrative visual omics of the white-rot fungus Polyporus brumalis exposes the biotechnological potential of its oxidative enzymes for delignifying raw plant biomass.</title>
        <authorList>
            <person name="Miyauchi S."/>
            <person name="Rancon A."/>
            <person name="Drula E."/>
            <person name="Hage H."/>
            <person name="Chaduli D."/>
            <person name="Favel A."/>
            <person name="Grisel S."/>
            <person name="Henrissat B."/>
            <person name="Herpoel-Gimbert I."/>
            <person name="Ruiz-Duenas F.J."/>
            <person name="Chevret D."/>
            <person name="Hainaut M."/>
            <person name="Lin J."/>
            <person name="Wang M."/>
            <person name="Pangilinan J."/>
            <person name="Lipzen A."/>
            <person name="Lesage-Meessen L."/>
            <person name="Navarro D."/>
            <person name="Riley R."/>
            <person name="Grigoriev I.V."/>
            <person name="Zhou S."/>
            <person name="Raouche S."/>
            <person name="Rosso M.N."/>
        </authorList>
    </citation>
    <scope>NUCLEOTIDE SEQUENCE [LARGE SCALE GENOMIC DNA]</scope>
    <source>
        <strain evidence="2 3">BRFM 1820</strain>
    </source>
</reference>
<proteinExistence type="predicted"/>
<evidence type="ECO:0000313" key="2">
    <source>
        <dbReference type="EMBL" id="RDX46838.1"/>
    </source>
</evidence>
<organism evidence="2 3">
    <name type="scientific">Lentinus brumalis</name>
    <dbReference type="NCBI Taxonomy" id="2498619"/>
    <lineage>
        <taxon>Eukaryota</taxon>
        <taxon>Fungi</taxon>
        <taxon>Dikarya</taxon>
        <taxon>Basidiomycota</taxon>
        <taxon>Agaricomycotina</taxon>
        <taxon>Agaricomycetes</taxon>
        <taxon>Polyporales</taxon>
        <taxon>Polyporaceae</taxon>
        <taxon>Lentinus</taxon>
    </lineage>
</organism>
<feature type="region of interest" description="Disordered" evidence="1">
    <location>
        <begin position="1"/>
        <end position="93"/>
    </location>
</feature>
<protein>
    <submittedName>
        <fullName evidence="2">Uncharacterized protein</fullName>
    </submittedName>
</protein>
<evidence type="ECO:0000313" key="3">
    <source>
        <dbReference type="Proteomes" id="UP000256964"/>
    </source>
</evidence>
<dbReference type="AlphaFoldDB" id="A0A371D2Q3"/>
<gene>
    <name evidence="2" type="ORF">OH76DRAFT_804600</name>
</gene>
<accession>A0A371D2Q3</accession>